<keyword evidence="4" id="KW-1185">Reference proteome</keyword>
<evidence type="ECO:0000313" key="3">
    <source>
        <dbReference type="EMBL" id="MCY1009981.1"/>
    </source>
</evidence>
<protein>
    <submittedName>
        <fullName evidence="3">Uncharacterized protein</fullName>
    </submittedName>
</protein>
<feature type="compositionally biased region" description="Basic residues" evidence="1">
    <location>
        <begin position="261"/>
        <end position="282"/>
    </location>
</feature>
<keyword evidence="2" id="KW-0732">Signal</keyword>
<feature type="region of interest" description="Disordered" evidence="1">
    <location>
        <begin position="29"/>
        <end position="71"/>
    </location>
</feature>
<sequence length="282" mass="27731">MTGSLGLVVSAVLACAPQVVLVDSDSAASSTGFTATTTPTTTTTASGTTVEVTTTSDGTTTGDGATAPTSTTGALVCEPPVGEPGALASLLQATGAGKQTLQAVRVDGAGNTYVAGNFTSELNFAGATTTLAGDLAAPFVAKFDCAGELSWLSVGEPEAGATGNARALAVTDEVVFVGGSVTGTLGFPSGTIAGGPGGAFVARFEAASGALVAGHVLAEGATAVHALALTDSSIHAAGSCIDPDAPETFGILHASSTSSSRPRRRGASTARRCRRPRWVRRE</sequence>
<dbReference type="Proteomes" id="UP001150924">
    <property type="component" value="Unassembled WGS sequence"/>
</dbReference>
<comment type="caution">
    <text evidence="3">The sequence shown here is derived from an EMBL/GenBank/DDBJ whole genome shotgun (WGS) entry which is preliminary data.</text>
</comment>
<reference evidence="3" key="1">
    <citation type="submission" date="2022-11" db="EMBL/GenBank/DDBJ databases">
        <title>Minimal conservation of predation-associated metabolite biosynthetic gene clusters underscores biosynthetic potential of Myxococcota including descriptions for ten novel species: Archangium lansinium sp. nov., Myxococcus landrumus sp. nov., Nannocystis bai.</title>
        <authorList>
            <person name="Ahearne A."/>
            <person name="Stevens C."/>
            <person name="Phillips K."/>
        </authorList>
    </citation>
    <scope>NUCLEOTIDE SEQUENCE</scope>
    <source>
        <strain evidence="3">Na p29</strain>
    </source>
</reference>
<evidence type="ECO:0000313" key="4">
    <source>
        <dbReference type="Proteomes" id="UP001150924"/>
    </source>
</evidence>
<gene>
    <name evidence="3" type="ORF">OV079_31350</name>
</gene>
<feature type="signal peptide" evidence="2">
    <location>
        <begin position="1"/>
        <end position="22"/>
    </location>
</feature>
<accession>A0A9X3F241</accession>
<dbReference type="RefSeq" id="WP_267772756.1">
    <property type="nucleotide sequence ID" value="NZ_JAPNKE010000002.1"/>
</dbReference>
<organism evidence="3 4">
    <name type="scientific">Nannocystis pusilla</name>
    <dbReference type="NCBI Taxonomy" id="889268"/>
    <lineage>
        <taxon>Bacteria</taxon>
        <taxon>Pseudomonadati</taxon>
        <taxon>Myxococcota</taxon>
        <taxon>Polyangia</taxon>
        <taxon>Nannocystales</taxon>
        <taxon>Nannocystaceae</taxon>
        <taxon>Nannocystis</taxon>
    </lineage>
</organism>
<dbReference type="EMBL" id="JAPNKE010000002">
    <property type="protein sequence ID" value="MCY1009981.1"/>
    <property type="molecule type" value="Genomic_DNA"/>
</dbReference>
<feature type="chain" id="PRO_5040950426" evidence="2">
    <location>
        <begin position="23"/>
        <end position="282"/>
    </location>
</feature>
<evidence type="ECO:0000256" key="1">
    <source>
        <dbReference type="SAM" id="MobiDB-lite"/>
    </source>
</evidence>
<dbReference type="AlphaFoldDB" id="A0A9X3F241"/>
<evidence type="ECO:0000256" key="2">
    <source>
        <dbReference type="SAM" id="SignalP"/>
    </source>
</evidence>
<name>A0A9X3F241_9BACT</name>
<proteinExistence type="predicted"/>
<feature type="region of interest" description="Disordered" evidence="1">
    <location>
        <begin position="254"/>
        <end position="282"/>
    </location>
</feature>